<accession>A0ABM0M656</accession>
<evidence type="ECO:0000313" key="2">
    <source>
        <dbReference type="RefSeq" id="XP_006815497.1"/>
    </source>
</evidence>
<dbReference type="RefSeq" id="XP_006815497.1">
    <property type="nucleotide sequence ID" value="XM_006815434.1"/>
</dbReference>
<reference evidence="2" key="1">
    <citation type="submission" date="2025-08" db="UniProtKB">
        <authorList>
            <consortium name="RefSeq"/>
        </authorList>
    </citation>
    <scope>IDENTIFICATION</scope>
    <source>
        <tissue evidence="2">Testes</tissue>
    </source>
</reference>
<evidence type="ECO:0000313" key="1">
    <source>
        <dbReference type="Proteomes" id="UP000694865"/>
    </source>
</evidence>
<dbReference type="GeneID" id="102810201"/>
<organism evidence="1 2">
    <name type="scientific">Saccoglossus kowalevskii</name>
    <name type="common">Acorn worm</name>
    <dbReference type="NCBI Taxonomy" id="10224"/>
    <lineage>
        <taxon>Eukaryota</taxon>
        <taxon>Metazoa</taxon>
        <taxon>Hemichordata</taxon>
        <taxon>Enteropneusta</taxon>
        <taxon>Harrimaniidae</taxon>
        <taxon>Saccoglossus</taxon>
    </lineage>
</organism>
<sequence length="128" mass="14369">MDPGEMVHSISREMSGFDKIKEEVMKAKLFNKSNHQGGVKDQSTDPYIFLSDKLPTNNKYMATIGNGFLATVVYGDTVYMNGVYNGFYDHSHRARIPSTGAIQFSLDGKYNGNENYALDVRKVLESDE</sequence>
<dbReference type="Proteomes" id="UP000694865">
    <property type="component" value="Unplaced"/>
</dbReference>
<keyword evidence="1" id="KW-1185">Reference proteome</keyword>
<protein>
    <submittedName>
        <fullName evidence="2">Acid trehalase-like protein 1-like</fullName>
    </submittedName>
</protein>
<dbReference type="PANTHER" id="PTHR11051">
    <property type="entry name" value="GLYCOSYL HYDROLASE-RELATED"/>
    <property type="match status" value="1"/>
</dbReference>
<dbReference type="PANTHER" id="PTHR11051:SF8">
    <property type="entry name" value="PROTEIN-GLUCOSYLGALACTOSYLHYDROXYLYSINE GLUCOSIDASE"/>
    <property type="match status" value="1"/>
</dbReference>
<proteinExistence type="predicted"/>
<name>A0ABM0M656_SACKO</name>
<gene>
    <name evidence="2" type="primary">LOC102810201</name>
</gene>